<feature type="domain" description="Exportin-2 C-terminal" evidence="1">
    <location>
        <begin position="2"/>
        <end position="200"/>
    </location>
</feature>
<evidence type="ECO:0000313" key="2">
    <source>
        <dbReference type="EMBL" id="ELR12585.1"/>
    </source>
</evidence>
<dbReference type="VEuPathDB" id="AmoebaDB:ACA1_319220"/>
<protein>
    <submittedName>
        <fullName evidence="2">Cellular apoptosis susceptibility protein</fullName>
    </submittedName>
</protein>
<feature type="non-terminal residue" evidence="2">
    <location>
        <position position="200"/>
    </location>
</feature>
<dbReference type="GO" id="GO:0005829">
    <property type="term" value="C:cytosol"/>
    <property type="evidence" value="ECO:0007669"/>
    <property type="project" value="TreeGrafter"/>
</dbReference>
<dbReference type="InterPro" id="IPR005043">
    <property type="entry name" value="XPO2_C"/>
</dbReference>
<dbReference type="KEGG" id="acan:ACA1_319220"/>
<dbReference type="PANTHER" id="PTHR10997:SF8">
    <property type="entry name" value="EXPORTIN-2"/>
    <property type="match status" value="1"/>
</dbReference>
<dbReference type="GO" id="GO:0005635">
    <property type="term" value="C:nuclear envelope"/>
    <property type="evidence" value="ECO:0007669"/>
    <property type="project" value="TreeGrafter"/>
</dbReference>
<proteinExistence type="predicted"/>
<sequence length="200" mass="22297">SDHLAFFLLESIFLSLPFDQVQPFVANIFQLVFARIQSSKTLKIMRSFIVFLAFFIGKHGASTVLQAIDNVQPNLFMMVMSSLWLPNIQKVSGLTERKACAIAMIKLLTDCPALLGETYFSLWSKVLAALMAVLELPQDESAPADVVEEEVDVDIAQASHASFETLMHARKKDVDPFKDVDPKKLLAFSLQRLSQAHPGK</sequence>
<organism evidence="2 3">
    <name type="scientific">Acanthamoeba castellanii (strain ATCC 30010 / Neff)</name>
    <dbReference type="NCBI Taxonomy" id="1257118"/>
    <lineage>
        <taxon>Eukaryota</taxon>
        <taxon>Amoebozoa</taxon>
        <taxon>Discosea</taxon>
        <taxon>Longamoebia</taxon>
        <taxon>Centramoebida</taxon>
        <taxon>Acanthamoebidae</taxon>
        <taxon>Acanthamoeba</taxon>
    </lineage>
</organism>
<dbReference type="GeneID" id="14913096"/>
<dbReference type="GO" id="GO:0006606">
    <property type="term" value="P:protein import into nucleus"/>
    <property type="evidence" value="ECO:0007669"/>
    <property type="project" value="TreeGrafter"/>
</dbReference>
<dbReference type="PANTHER" id="PTHR10997">
    <property type="entry name" value="IMPORTIN-7, 8, 11"/>
    <property type="match status" value="1"/>
</dbReference>
<gene>
    <name evidence="2" type="ORF">ACA1_319220</name>
</gene>
<dbReference type="AlphaFoldDB" id="L8GHR7"/>
<dbReference type="InterPro" id="IPR011989">
    <property type="entry name" value="ARM-like"/>
</dbReference>
<dbReference type="SUPFAM" id="SSF48371">
    <property type="entry name" value="ARM repeat"/>
    <property type="match status" value="1"/>
</dbReference>
<dbReference type="InterPro" id="IPR016024">
    <property type="entry name" value="ARM-type_fold"/>
</dbReference>
<dbReference type="EMBL" id="KB008104">
    <property type="protein sequence ID" value="ELR12585.1"/>
    <property type="molecule type" value="Genomic_DNA"/>
</dbReference>
<dbReference type="OMA" id="FVANIFQ"/>
<keyword evidence="3" id="KW-1185">Reference proteome</keyword>
<dbReference type="Pfam" id="PF03378">
    <property type="entry name" value="CAS_CSE1"/>
    <property type="match status" value="1"/>
</dbReference>
<dbReference type="OrthoDB" id="3268246at2759"/>
<dbReference type="GO" id="GO:0006611">
    <property type="term" value="P:protein export from nucleus"/>
    <property type="evidence" value="ECO:0007669"/>
    <property type="project" value="TreeGrafter"/>
</dbReference>
<accession>L8GHR7</accession>
<dbReference type="GO" id="GO:0005049">
    <property type="term" value="F:nuclear export signal receptor activity"/>
    <property type="evidence" value="ECO:0007669"/>
    <property type="project" value="TreeGrafter"/>
</dbReference>
<name>L8GHR7_ACACF</name>
<dbReference type="Gene3D" id="1.25.10.10">
    <property type="entry name" value="Leucine-rich Repeat Variant"/>
    <property type="match status" value="1"/>
</dbReference>
<dbReference type="STRING" id="1257118.L8GHR7"/>
<feature type="non-terminal residue" evidence="2">
    <location>
        <position position="1"/>
    </location>
</feature>
<dbReference type="RefSeq" id="XP_004334598.1">
    <property type="nucleotide sequence ID" value="XM_004334550.1"/>
</dbReference>
<dbReference type="GO" id="GO:0031267">
    <property type="term" value="F:small GTPase binding"/>
    <property type="evidence" value="ECO:0007669"/>
    <property type="project" value="InterPro"/>
</dbReference>
<reference evidence="2 3" key="1">
    <citation type="journal article" date="2013" name="Genome Biol.">
        <title>Genome of Acanthamoeba castellanii highlights extensive lateral gene transfer and early evolution of tyrosine kinase signaling.</title>
        <authorList>
            <person name="Clarke M."/>
            <person name="Lohan A.J."/>
            <person name="Liu B."/>
            <person name="Lagkouvardos I."/>
            <person name="Roy S."/>
            <person name="Zafar N."/>
            <person name="Bertelli C."/>
            <person name="Schilde C."/>
            <person name="Kianianmomeni A."/>
            <person name="Burglin T.R."/>
            <person name="Frech C."/>
            <person name="Turcotte B."/>
            <person name="Kopec K.O."/>
            <person name="Synnott J.M."/>
            <person name="Choo C."/>
            <person name="Paponov I."/>
            <person name="Finkler A."/>
            <person name="Soon Heng Tan C."/>
            <person name="Hutchins A.P."/>
            <person name="Weinmeier T."/>
            <person name="Rattei T."/>
            <person name="Chu J.S."/>
            <person name="Gimenez G."/>
            <person name="Irimia M."/>
            <person name="Rigden D.J."/>
            <person name="Fitzpatrick D.A."/>
            <person name="Lorenzo-Morales J."/>
            <person name="Bateman A."/>
            <person name="Chiu C.H."/>
            <person name="Tang P."/>
            <person name="Hegemann P."/>
            <person name="Fromm H."/>
            <person name="Raoult D."/>
            <person name="Greub G."/>
            <person name="Miranda-Saavedra D."/>
            <person name="Chen N."/>
            <person name="Nash P."/>
            <person name="Ginger M.L."/>
            <person name="Horn M."/>
            <person name="Schaap P."/>
            <person name="Caler L."/>
            <person name="Loftus B."/>
        </authorList>
    </citation>
    <scope>NUCLEOTIDE SEQUENCE [LARGE SCALE GENOMIC DNA]</scope>
    <source>
        <strain evidence="2 3">Neff</strain>
    </source>
</reference>
<dbReference type="Proteomes" id="UP000011083">
    <property type="component" value="Unassembled WGS sequence"/>
</dbReference>
<evidence type="ECO:0000259" key="1">
    <source>
        <dbReference type="Pfam" id="PF03378"/>
    </source>
</evidence>
<evidence type="ECO:0000313" key="3">
    <source>
        <dbReference type="Proteomes" id="UP000011083"/>
    </source>
</evidence>